<proteinExistence type="inferred from homology"/>
<dbReference type="InterPro" id="IPR018376">
    <property type="entry name" value="Enoyl-CoA_hyd/isom_CS"/>
</dbReference>
<dbReference type="InterPro" id="IPR001753">
    <property type="entry name" value="Enoyl-CoA_hydra/iso"/>
</dbReference>
<dbReference type="EMBL" id="JBJDPD010000001">
    <property type="protein sequence ID" value="MFK4000005.1"/>
    <property type="molecule type" value="Genomic_DNA"/>
</dbReference>
<evidence type="ECO:0000313" key="4">
    <source>
        <dbReference type="Proteomes" id="UP001620234"/>
    </source>
</evidence>
<dbReference type="Pfam" id="PF00378">
    <property type="entry name" value="ECH_1"/>
    <property type="match status" value="1"/>
</dbReference>
<dbReference type="PROSITE" id="PS00166">
    <property type="entry name" value="ENOYL_COA_HYDRATASE"/>
    <property type="match status" value="1"/>
</dbReference>
<accession>A0ABW8L9B8</accession>
<dbReference type="CDD" id="cd06558">
    <property type="entry name" value="crotonase-like"/>
    <property type="match status" value="1"/>
</dbReference>
<protein>
    <submittedName>
        <fullName evidence="3">Enoyl-CoA hydratase/isomerase family protein</fullName>
    </submittedName>
</protein>
<comment type="similarity">
    <text evidence="1 2">Belongs to the enoyl-CoA hydratase/isomerase family.</text>
</comment>
<evidence type="ECO:0000313" key="3">
    <source>
        <dbReference type="EMBL" id="MFK4000005.1"/>
    </source>
</evidence>
<dbReference type="InterPro" id="IPR029045">
    <property type="entry name" value="ClpP/crotonase-like_dom_sf"/>
</dbReference>
<dbReference type="PANTHER" id="PTHR11941:SF54">
    <property type="entry name" value="ENOYL-COA HYDRATASE, MITOCHONDRIAL"/>
    <property type="match status" value="1"/>
</dbReference>
<evidence type="ECO:0000256" key="1">
    <source>
        <dbReference type="ARBA" id="ARBA00005254"/>
    </source>
</evidence>
<dbReference type="PANTHER" id="PTHR11941">
    <property type="entry name" value="ENOYL-COA HYDRATASE-RELATED"/>
    <property type="match status" value="1"/>
</dbReference>
<sequence length="266" mass="28812">MKLHMENNALEFKQVGPAAWITLNRPAAMNAINLNMIDKYEELLPKIAEDSSVKVLVITGNGTAFCAGADLKEILVSNDGPAGEADFIDRLTVNVLDVLRNFPKPVIAAINGITMAGGLETAMCADIVIAADSARIGDAHANYGVYPGAGGAAVLPRLIPLNVAKYLLFTGETLSAEEMRGYGFVNKVVSPDSLQEEVQKLAELIAEKSPIALKRMKVVANASADKSRDDALQQEQVLFRAHMRSYDMQEGLTAFSEKRKPEFRGY</sequence>
<dbReference type="RefSeq" id="WP_228706538.1">
    <property type="nucleotide sequence ID" value="NZ_JBJDPD010000001.1"/>
</dbReference>
<keyword evidence="4" id="KW-1185">Reference proteome</keyword>
<dbReference type="SUPFAM" id="SSF52096">
    <property type="entry name" value="ClpP/crotonase"/>
    <property type="match status" value="1"/>
</dbReference>
<reference evidence="3 4" key="1">
    <citation type="submission" date="2024-11" db="EMBL/GenBank/DDBJ databases">
        <title>The Natural Products Discovery Center: Release of the First 8490 Sequenced Strains for Exploring Actinobacteria Biosynthetic Diversity.</title>
        <authorList>
            <person name="Kalkreuter E."/>
            <person name="Kautsar S.A."/>
            <person name="Yang D."/>
            <person name="Bader C.D."/>
            <person name="Teijaro C.N."/>
            <person name="Fluegel L."/>
            <person name="Davis C.M."/>
            <person name="Simpson J.R."/>
            <person name="Lauterbach L."/>
            <person name="Steele A.D."/>
            <person name="Gui C."/>
            <person name="Meng S."/>
            <person name="Li G."/>
            <person name="Viehrig K."/>
            <person name="Ye F."/>
            <person name="Su P."/>
            <person name="Kiefer A.F."/>
            <person name="Nichols A."/>
            <person name="Cepeda A.J."/>
            <person name="Yan W."/>
            <person name="Fan B."/>
            <person name="Jiang Y."/>
            <person name="Adhikari A."/>
            <person name="Zheng C.-J."/>
            <person name="Schuster L."/>
            <person name="Cowan T.M."/>
            <person name="Smanski M.J."/>
            <person name="Chevrette M.G."/>
            <person name="De Carvalho L.P.S."/>
            <person name="Shen B."/>
        </authorList>
    </citation>
    <scope>NUCLEOTIDE SEQUENCE [LARGE SCALE GENOMIC DNA]</scope>
    <source>
        <strain evidence="3 4">NPDC077433</strain>
    </source>
</reference>
<gene>
    <name evidence="3" type="ORF">ACI2I3_01470</name>
</gene>
<dbReference type="Proteomes" id="UP001620234">
    <property type="component" value="Unassembled WGS sequence"/>
</dbReference>
<evidence type="ECO:0000256" key="2">
    <source>
        <dbReference type="RuleBase" id="RU003707"/>
    </source>
</evidence>
<dbReference type="Gene3D" id="3.90.226.10">
    <property type="entry name" value="2-enoyl-CoA Hydratase, Chain A, domain 1"/>
    <property type="match status" value="1"/>
</dbReference>
<organism evidence="3 4">
    <name type="scientific">Psychrobacter namhaensis</name>
    <dbReference type="NCBI Taxonomy" id="292734"/>
    <lineage>
        <taxon>Bacteria</taxon>
        <taxon>Pseudomonadati</taxon>
        <taxon>Pseudomonadota</taxon>
        <taxon>Gammaproteobacteria</taxon>
        <taxon>Moraxellales</taxon>
        <taxon>Moraxellaceae</taxon>
        <taxon>Psychrobacter</taxon>
    </lineage>
</organism>
<name>A0ABW8L9B8_9GAMM</name>
<comment type="caution">
    <text evidence="3">The sequence shown here is derived from an EMBL/GenBank/DDBJ whole genome shotgun (WGS) entry which is preliminary data.</text>
</comment>